<accession>A0A836GQ41</accession>
<sequence>MDTYYWILAFMLAFVFTVLFLLTRSAEKIAKEREAAASSAEAAGAPMGGTRLRRARREE</sequence>
<dbReference type="RefSeq" id="XP_067063344.1">
    <property type="nucleotide sequence ID" value="XM_067203885.1"/>
</dbReference>
<dbReference type="KEGG" id="loi:92357819"/>
<name>A0A836GQ41_9TRYP</name>
<keyword evidence="2" id="KW-1133">Transmembrane helix</keyword>
<dbReference type="EMBL" id="JAFHLR010000022">
    <property type="protein sequence ID" value="KAG5479251.1"/>
    <property type="molecule type" value="Genomic_DNA"/>
</dbReference>
<feature type="compositionally biased region" description="Low complexity" evidence="1">
    <location>
        <begin position="36"/>
        <end position="45"/>
    </location>
</feature>
<organism evidence="3 4">
    <name type="scientific">Leishmania orientalis</name>
    <dbReference type="NCBI Taxonomy" id="2249476"/>
    <lineage>
        <taxon>Eukaryota</taxon>
        <taxon>Discoba</taxon>
        <taxon>Euglenozoa</taxon>
        <taxon>Kinetoplastea</taxon>
        <taxon>Metakinetoplastina</taxon>
        <taxon>Trypanosomatida</taxon>
        <taxon>Trypanosomatidae</taxon>
        <taxon>Leishmaniinae</taxon>
        <taxon>Leishmania</taxon>
    </lineage>
</organism>
<feature type="transmembrane region" description="Helical" evidence="2">
    <location>
        <begin position="6"/>
        <end position="23"/>
    </location>
</feature>
<dbReference type="Proteomes" id="UP000674143">
    <property type="component" value="Chromosome 22"/>
</dbReference>
<keyword evidence="2" id="KW-0812">Transmembrane</keyword>
<dbReference type="SMR" id="A0A836GQ41"/>
<dbReference type="GeneID" id="92357819"/>
<comment type="caution">
    <text evidence="3">The sequence shown here is derived from an EMBL/GenBank/DDBJ whole genome shotgun (WGS) entry which is preliminary data.</text>
</comment>
<reference evidence="3 4" key="1">
    <citation type="submission" date="2021-02" db="EMBL/GenBank/DDBJ databases">
        <title>Leishmania (Mundinia) orientalis Genome sequencing and assembly.</title>
        <authorList>
            <person name="Almutairi H."/>
            <person name="Gatherer D."/>
        </authorList>
    </citation>
    <scope>NUCLEOTIDE SEQUENCE [LARGE SCALE GENOMIC DNA]</scope>
    <source>
        <strain evidence="3">LSCM4</strain>
    </source>
</reference>
<keyword evidence="4" id="KW-1185">Reference proteome</keyword>
<protein>
    <submittedName>
        <fullName evidence="3">Uncharacterized protein</fullName>
    </submittedName>
</protein>
<evidence type="ECO:0000313" key="4">
    <source>
        <dbReference type="Proteomes" id="UP000674143"/>
    </source>
</evidence>
<keyword evidence="2" id="KW-0472">Membrane</keyword>
<evidence type="ECO:0000256" key="2">
    <source>
        <dbReference type="SAM" id="Phobius"/>
    </source>
</evidence>
<proteinExistence type="predicted"/>
<evidence type="ECO:0000313" key="3">
    <source>
        <dbReference type="EMBL" id="KAG5479251.1"/>
    </source>
</evidence>
<feature type="region of interest" description="Disordered" evidence="1">
    <location>
        <begin position="35"/>
        <end position="59"/>
    </location>
</feature>
<evidence type="ECO:0000256" key="1">
    <source>
        <dbReference type="SAM" id="MobiDB-lite"/>
    </source>
</evidence>
<gene>
    <name evidence="3" type="ORF">LSCM4_01842</name>
</gene>
<dbReference type="AlphaFoldDB" id="A0A836GQ41"/>